<dbReference type="AlphaFoldDB" id="A0A1F6C3K5"/>
<proteinExistence type="predicted"/>
<evidence type="ECO:0000313" key="2">
    <source>
        <dbReference type="Proteomes" id="UP000178606"/>
    </source>
</evidence>
<evidence type="ECO:0008006" key="3">
    <source>
        <dbReference type="Google" id="ProtNLM"/>
    </source>
</evidence>
<dbReference type="Proteomes" id="UP000178606">
    <property type="component" value="Unassembled WGS sequence"/>
</dbReference>
<protein>
    <recommendedName>
        <fullName evidence="3">Glutamine amidotransferase domain-containing protein</fullName>
    </recommendedName>
</protein>
<comment type="caution">
    <text evidence="1">The sequence shown here is derived from an EMBL/GenBank/DDBJ whole genome shotgun (WGS) entry which is preliminary data.</text>
</comment>
<dbReference type="PANTHER" id="PTHR37947:SF1">
    <property type="entry name" value="BLL2462 PROTEIN"/>
    <property type="match status" value="1"/>
</dbReference>
<name>A0A1F6C3K5_HANXR</name>
<dbReference type="PANTHER" id="PTHR37947">
    <property type="entry name" value="BLL2462 PROTEIN"/>
    <property type="match status" value="1"/>
</dbReference>
<gene>
    <name evidence="1" type="ORF">A3F84_27410</name>
</gene>
<dbReference type="SUPFAM" id="SSF52317">
    <property type="entry name" value="Class I glutamine amidotransferase-like"/>
    <property type="match status" value="1"/>
</dbReference>
<organism evidence="1 2">
    <name type="scientific">Handelsmanbacteria sp. (strain RIFCSPLOWO2_12_FULL_64_10)</name>
    <dbReference type="NCBI Taxonomy" id="1817868"/>
    <lineage>
        <taxon>Bacteria</taxon>
        <taxon>Candidatus Handelsmaniibacteriota</taxon>
    </lineage>
</organism>
<dbReference type="Gene3D" id="3.40.50.880">
    <property type="match status" value="1"/>
</dbReference>
<dbReference type="EMBL" id="MFKF01000427">
    <property type="protein sequence ID" value="OGG43721.1"/>
    <property type="molecule type" value="Genomic_DNA"/>
</dbReference>
<accession>A0A1F6C3K5</accession>
<sequence length="455" mass="48833">MDLPLKPETPGRQTCEVRVLPQPDERSSANNSAAFSFEALKGRRRVLLAAGSPVPDFGYLRRLLAADETMEVDAVVAAGRGGVSRQDAALLRGLKGYDLVILVDLPSSALPAADRGLTEFVRAGGGLLAVGGRNAFDGGYRVLGDLLPVRVVEFGPSFEEDRFQAAFGEGHSILGLSDDPDADARALSELPPLLGFNRTLGARPGATVLAFHPRQQTPEGARMPLIVASASGAGKVVAVPCATLYRLDALMWGIGKPAEVPRTLWKNVFGWLLTPENARRVRVTADRPIWRSGEPITLRASAYDPLMRPQRWATVTVSISDPLGPRTVTLAESGEGRYVGQVRGLSAGEHAFEGRAEVGGAEVGRDAGTFTVSAAGLEFDALRMNEDLLRRIARVSGGGFYRPAEFSSFITGLRLAPKPVLEVHEARLWGNPYALAALVALLAAEWTLRRRRGML</sequence>
<reference evidence="1 2" key="1">
    <citation type="journal article" date="2016" name="Nat. Commun.">
        <title>Thousands of microbial genomes shed light on interconnected biogeochemical processes in an aquifer system.</title>
        <authorList>
            <person name="Anantharaman K."/>
            <person name="Brown C.T."/>
            <person name="Hug L.A."/>
            <person name="Sharon I."/>
            <person name="Castelle C.J."/>
            <person name="Probst A.J."/>
            <person name="Thomas B.C."/>
            <person name="Singh A."/>
            <person name="Wilkins M.J."/>
            <person name="Karaoz U."/>
            <person name="Brodie E.L."/>
            <person name="Williams K.H."/>
            <person name="Hubbard S.S."/>
            <person name="Banfield J.F."/>
        </authorList>
    </citation>
    <scope>NUCLEOTIDE SEQUENCE [LARGE SCALE GENOMIC DNA]</scope>
    <source>
        <strain evidence="2">RIFCSPLOWO2_12_FULL_64_10</strain>
    </source>
</reference>
<evidence type="ECO:0000313" key="1">
    <source>
        <dbReference type="EMBL" id="OGG43721.1"/>
    </source>
</evidence>
<dbReference type="InterPro" id="IPR029062">
    <property type="entry name" value="Class_I_gatase-like"/>
</dbReference>